<evidence type="ECO:0000313" key="7">
    <source>
        <dbReference type="Proteomes" id="UP000294225"/>
    </source>
</evidence>
<comment type="similarity">
    <text evidence="1">Belongs to the bacterial solute-binding protein 1 family.</text>
</comment>
<proteinExistence type="inferred from homology"/>
<dbReference type="EMBL" id="SJKC01000004">
    <property type="protein sequence ID" value="TCC34091.1"/>
    <property type="molecule type" value="Genomic_DNA"/>
</dbReference>
<evidence type="ECO:0000313" key="5">
    <source>
        <dbReference type="EMBL" id="TCC34091.1"/>
    </source>
</evidence>
<keyword evidence="2" id="KW-0813">Transport</keyword>
<keyword evidence="6" id="KW-1185">Reference proteome</keyword>
<evidence type="ECO:0000256" key="2">
    <source>
        <dbReference type="ARBA" id="ARBA00022448"/>
    </source>
</evidence>
<dbReference type="AlphaFoldDB" id="A0A4R0IKQ3"/>
<evidence type="ECO:0000256" key="1">
    <source>
        <dbReference type="ARBA" id="ARBA00008520"/>
    </source>
</evidence>
<dbReference type="PANTHER" id="PTHR43649:SF29">
    <property type="entry name" value="OSMOPROTECTIVE COMPOUNDS-BINDING PROTEIN GGTB"/>
    <property type="match status" value="1"/>
</dbReference>
<evidence type="ECO:0000256" key="3">
    <source>
        <dbReference type="SAM" id="MobiDB-lite"/>
    </source>
</evidence>
<dbReference type="EMBL" id="SJJY01000005">
    <property type="protein sequence ID" value="TCC21804.1"/>
    <property type="molecule type" value="Genomic_DNA"/>
</dbReference>
<comment type="caution">
    <text evidence="5">The sequence shown here is derived from an EMBL/GenBank/DDBJ whole genome shotgun (WGS) entry which is preliminary data.</text>
</comment>
<protein>
    <submittedName>
        <fullName evidence="5">Extracellular solute-binding protein</fullName>
    </submittedName>
</protein>
<dbReference type="Proteomes" id="UP000292385">
    <property type="component" value="Unassembled WGS sequence"/>
</dbReference>
<dbReference type="Pfam" id="PF01547">
    <property type="entry name" value="SBP_bac_1"/>
    <property type="match status" value="1"/>
</dbReference>
<organism evidence="5 7">
    <name type="scientific">Kribbella speibonae</name>
    <dbReference type="NCBI Taxonomy" id="1572660"/>
    <lineage>
        <taxon>Bacteria</taxon>
        <taxon>Bacillati</taxon>
        <taxon>Actinomycetota</taxon>
        <taxon>Actinomycetes</taxon>
        <taxon>Propionibacteriales</taxon>
        <taxon>Kribbellaceae</taxon>
        <taxon>Kribbella</taxon>
    </lineage>
</organism>
<name>A0A4R0IKQ3_9ACTN</name>
<dbReference type="Proteomes" id="UP000294225">
    <property type="component" value="Unassembled WGS sequence"/>
</dbReference>
<feature type="compositionally biased region" description="Basic residues" evidence="3">
    <location>
        <begin position="1"/>
        <end position="17"/>
    </location>
</feature>
<dbReference type="InterPro" id="IPR006059">
    <property type="entry name" value="SBP"/>
</dbReference>
<dbReference type="Gene3D" id="3.40.190.10">
    <property type="entry name" value="Periplasmic binding protein-like II"/>
    <property type="match status" value="2"/>
</dbReference>
<evidence type="ECO:0000313" key="6">
    <source>
        <dbReference type="Proteomes" id="UP000292385"/>
    </source>
</evidence>
<sequence length="434" mass="46398">MARSIRRSPGRNPRRNPGRTPGLLTAVVILAAAAGCGGGFSDDKGAAGDSTGEVRMLVNITPNLTKSYWEGLVKPFEDANPGVDVKIEAPTGSGVKDTLPQLLAAGNAPDVVETLMADKVLAPQMLDLTDQAWTKDTPLVEQASLDGKVYTVGVGQQAQSLVFYNKDAFAKAGISAPPKDLDELTAAMGKLKAAGYLPLQTAGDYVTGLQLLQLSDPSIATKYPDWYQQISSKQAKVGETMQPLLERYESWIKNGYVDKNALGLKDVGAQTNFLSGKAGMYIMGSWFVRTADDAKPAFDLGVFAAPTEKGQPSPGPQGVTMAAPYMVLKSTEQRDLSIKLVQWLVTDKTAVQSQLAQDGNFRKGYTDKLSPLGKQVQDILDQAPKQVAQGEGYGANTLPQGFNGEWNKAVQSLYTGKSAKDVATRIDSWMGSKS</sequence>
<dbReference type="PANTHER" id="PTHR43649">
    <property type="entry name" value="ARABINOSE-BINDING PROTEIN-RELATED"/>
    <property type="match status" value="1"/>
</dbReference>
<accession>A0A4R0IKQ3</accession>
<feature type="region of interest" description="Disordered" evidence="3">
    <location>
        <begin position="1"/>
        <end position="21"/>
    </location>
</feature>
<evidence type="ECO:0000313" key="4">
    <source>
        <dbReference type="EMBL" id="TCC21804.1"/>
    </source>
</evidence>
<dbReference type="RefSeq" id="WP_131463498.1">
    <property type="nucleotide sequence ID" value="NZ_SJJY01000005.1"/>
</dbReference>
<reference evidence="6 7" key="1">
    <citation type="submission" date="2019-02" db="EMBL/GenBank/DDBJ databases">
        <title>Kribbella capetownensis sp. nov. and Kribbella speibonae sp. nov., isolated from soil.</title>
        <authorList>
            <person name="Curtis S.M."/>
            <person name="Norton I."/>
            <person name="Everest G.J."/>
            <person name="Meyers P.R."/>
        </authorList>
    </citation>
    <scope>NUCLEOTIDE SEQUENCE [LARGE SCALE GENOMIC DNA]</scope>
    <source>
        <strain evidence="4 6">SK5</strain>
        <strain evidence="5 7">YM55</strain>
    </source>
</reference>
<gene>
    <name evidence="4" type="ORF">E0H58_23175</name>
    <name evidence="5" type="ORF">E0H92_29075</name>
</gene>
<dbReference type="SUPFAM" id="SSF53850">
    <property type="entry name" value="Periplasmic binding protein-like II"/>
    <property type="match status" value="1"/>
</dbReference>
<dbReference type="InterPro" id="IPR050490">
    <property type="entry name" value="Bact_solute-bd_prot1"/>
</dbReference>